<dbReference type="AlphaFoldDB" id="A0A9P6GYX3"/>
<sequence length="119" mass="14322">MNNRYSQNERYSMNNRYTQNNIGVGCVCDLHGRCFHNTKQCAALARLRGNEWRRHQEVNIIRNEWEIDEYEEEAEQDDINKEDFIYSINFTTLETPIISNYNFLDYKETASSTQERMHQ</sequence>
<proteinExistence type="predicted"/>
<evidence type="ECO:0000313" key="2">
    <source>
        <dbReference type="Proteomes" id="UP000740883"/>
    </source>
</evidence>
<organism evidence="1 2">
    <name type="scientific">Nosema granulosis</name>
    <dbReference type="NCBI Taxonomy" id="83296"/>
    <lineage>
        <taxon>Eukaryota</taxon>
        <taxon>Fungi</taxon>
        <taxon>Fungi incertae sedis</taxon>
        <taxon>Microsporidia</taxon>
        <taxon>Nosematidae</taxon>
        <taxon>Nosema</taxon>
    </lineage>
</organism>
<accession>A0A9P6GYX3</accession>
<dbReference type="EMBL" id="SBJO01000344">
    <property type="protein sequence ID" value="KAF9761408.1"/>
    <property type="molecule type" value="Genomic_DNA"/>
</dbReference>
<protein>
    <submittedName>
        <fullName evidence="1">Uncharacterized protein</fullName>
    </submittedName>
</protein>
<comment type="caution">
    <text evidence="1">The sequence shown here is derived from an EMBL/GenBank/DDBJ whole genome shotgun (WGS) entry which is preliminary data.</text>
</comment>
<dbReference type="Proteomes" id="UP000740883">
    <property type="component" value="Unassembled WGS sequence"/>
</dbReference>
<evidence type="ECO:0000313" key="1">
    <source>
        <dbReference type="EMBL" id="KAF9761408.1"/>
    </source>
</evidence>
<gene>
    <name evidence="1" type="ORF">NGRA_2670</name>
</gene>
<name>A0A9P6GYX3_9MICR</name>
<reference evidence="1 2" key="1">
    <citation type="journal article" date="2020" name="Genome Biol. Evol.">
        <title>Comparative genomics of strictly vertically transmitted, feminizing microsporidia endosymbionts of amphipod crustaceans.</title>
        <authorList>
            <person name="Cormier A."/>
            <person name="Chebbi M.A."/>
            <person name="Giraud I."/>
            <person name="Wattier R."/>
            <person name="Teixeira M."/>
            <person name="Gilbert C."/>
            <person name="Rigaud T."/>
            <person name="Cordaux R."/>
        </authorList>
    </citation>
    <scope>NUCLEOTIDE SEQUENCE [LARGE SCALE GENOMIC DNA]</scope>
    <source>
        <strain evidence="1 2">Ou3-Ou53</strain>
    </source>
</reference>
<keyword evidence="2" id="KW-1185">Reference proteome</keyword>